<reference evidence="6" key="1">
    <citation type="submission" date="2015-04" db="UniProtKB">
        <authorList>
            <consortium name="EnsemblPlants"/>
        </authorList>
    </citation>
    <scope>IDENTIFICATION</scope>
    <source>
        <strain evidence="6">SL10</strain>
    </source>
</reference>
<evidence type="ECO:0000313" key="6">
    <source>
        <dbReference type="EnsemblPlants" id="ONIVA05G04510.1"/>
    </source>
</evidence>
<keyword evidence="4" id="KW-0325">Glycoprotein</keyword>
<dbReference type="Gene3D" id="3.40.50.1110">
    <property type="entry name" value="SGNH hydrolase"/>
    <property type="match status" value="3"/>
</dbReference>
<evidence type="ECO:0000256" key="2">
    <source>
        <dbReference type="ARBA" id="ARBA00022729"/>
    </source>
</evidence>
<dbReference type="AlphaFoldDB" id="A0A0E0H9Y1"/>
<dbReference type="InterPro" id="IPR036514">
    <property type="entry name" value="SGNH_hydro_sf"/>
</dbReference>
<keyword evidence="2" id="KW-0732">Signal</keyword>
<dbReference type="Gramene" id="ONIVA05G04510.1">
    <property type="protein sequence ID" value="ONIVA05G04510.1"/>
    <property type="gene ID" value="ONIVA05G04510"/>
</dbReference>
<dbReference type="InterPro" id="IPR001087">
    <property type="entry name" value="GDSL"/>
</dbReference>
<dbReference type="PANTHER" id="PTHR22835:SF234">
    <property type="entry name" value="OS05G0159200 PROTEIN"/>
    <property type="match status" value="1"/>
</dbReference>
<accession>A0A0E0H9Y1</accession>
<name>A0A0E0H9Y1_ORYNI</name>
<organism evidence="6">
    <name type="scientific">Oryza nivara</name>
    <name type="common">Indian wild rice</name>
    <name type="synonym">Oryza sativa f. spontanea</name>
    <dbReference type="NCBI Taxonomy" id="4536"/>
    <lineage>
        <taxon>Eukaryota</taxon>
        <taxon>Viridiplantae</taxon>
        <taxon>Streptophyta</taxon>
        <taxon>Embryophyta</taxon>
        <taxon>Tracheophyta</taxon>
        <taxon>Spermatophyta</taxon>
        <taxon>Magnoliopsida</taxon>
        <taxon>Liliopsida</taxon>
        <taxon>Poales</taxon>
        <taxon>Poaceae</taxon>
        <taxon>BOP clade</taxon>
        <taxon>Oryzoideae</taxon>
        <taxon>Oryzeae</taxon>
        <taxon>Oryzinae</taxon>
        <taxon>Oryza</taxon>
    </lineage>
</organism>
<evidence type="ECO:0000256" key="5">
    <source>
        <dbReference type="SAM" id="Phobius"/>
    </source>
</evidence>
<evidence type="ECO:0000256" key="3">
    <source>
        <dbReference type="ARBA" id="ARBA00022801"/>
    </source>
</evidence>
<dbReference type="InterPro" id="IPR035669">
    <property type="entry name" value="SGNH_plant_lipase-like"/>
</dbReference>
<dbReference type="OMA" id="SWDAVHY"/>
<keyword evidence="5" id="KW-0812">Transmembrane</keyword>
<evidence type="ECO:0000256" key="1">
    <source>
        <dbReference type="ARBA" id="ARBA00008668"/>
    </source>
</evidence>
<dbReference type="eggNOG" id="ENOG502QTD0">
    <property type="taxonomic scope" value="Eukaryota"/>
</dbReference>
<dbReference type="PANTHER" id="PTHR22835">
    <property type="entry name" value="ZINC FINGER FYVE DOMAIN CONTAINING PROTEIN"/>
    <property type="match status" value="1"/>
</dbReference>
<keyword evidence="5" id="KW-0472">Membrane</keyword>
<keyword evidence="3" id="KW-0378">Hydrolase</keyword>
<keyword evidence="7" id="KW-1185">Reference proteome</keyword>
<evidence type="ECO:0000313" key="7">
    <source>
        <dbReference type="Proteomes" id="UP000006591"/>
    </source>
</evidence>
<comment type="similarity">
    <text evidence="1">Belongs to the 'GDSL' lipolytic enzyme family.</text>
</comment>
<sequence>MASAMNGCGGGGGGGGGGVMKRMGLLRVQYYCVMGFVAAAVVLATLRYMPAPATAPPTVDGGGATVRSSAATVDSAAAAAAAAPGGGGVERGKGKRKHVWSGEEEEVAAEKKAAAGVVVFNFGDSNSDTGGVAAVMGIHIAAPEGRAYFHHPTGRLSDGRVILDFISTLDRTTRTARLPAPGTRHARGGVADTWQPSKLCDPLANGEYGVYWFGVVFVYFQCKNSKARSSRKEHLCTFNEGESLNTHHLSPFMRPLGADYNNGVNFAIAGSTATPGETTFSLDVQLDQFIFFKERCLESIERGEDAPIDSKGFENALYTMDIGHNDLMGVLHLSYDEILRKLPPIVAEIRKAIETLHKNGAKKFWIHGTGALGCLPQKLATRGEIDRDLDEHGCITRINNVAKRFNKLLSETCDDLRLQFASSTIVFVDMFAIKYDLVANHTKHGIEKPLMTCCGHGGPPYNYDPKKSCTANDKDLCKLGEKFISWDGVHFTDAANEIVASKVISGEFSIPRIKLTASVVRPKKAKNSRRELRRARAMAMASPTNGGGGGGNKVISLRLQYYCVLAAVVVAVMVLSLAFVSPSAMGAAVRQNLGSVVAATAAAGEGADASAAASGAGVAATTAGEEEREQAAAAGVVLFNFGDSNSDTGGVAAAGGIRIMPPEGRTYFHHPTGRLSDGRVIIDFICESLNTRELNPYLKSIGSDYSNGVNFAMAGSTVSHGVSPYSLNVQVDQFVYFKHRSLELFERGQKGPVSKEGFENALYMMDIGHNDVAGVMHTPSDNWDKKFSKIVSEIKDAIRILYDNGARKFWIHGTGALGCLPALVVQEKGEHDAHGCLANYNKAARQFNKKLSHLCDEMRLQLKNATVVYTDMFAIKYDFVANHTKYGIKWPLMVCCGNGGPPYNFKPGKFGCDDLCEPGSKVLSWDGVHFTDFGSGLAAKLAMSGEYSKPKVKLASLVNAGSNKSSDS</sequence>
<dbReference type="CDD" id="cd01837">
    <property type="entry name" value="SGNH_plant_lipase_like"/>
    <property type="match status" value="1"/>
</dbReference>
<reference evidence="6" key="2">
    <citation type="submission" date="2018-04" db="EMBL/GenBank/DDBJ databases">
        <title>OnivRS2 (Oryza nivara Reference Sequence Version 2).</title>
        <authorList>
            <person name="Zhang J."/>
            <person name="Kudrna D."/>
            <person name="Lee S."/>
            <person name="Talag J."/>
            <person name="Rajasekar S."/>
            <person name="Welchert J."/>
            <person name="Hsing Y.-I."/>
            <person name="Wing R.A."/>
        </authorList>
    </citation>
    <scope>NUCLEOTIDE SEQUENCE [LARGE SCALE GENOMIC DNA]</scope>
    <source>
        <strain evidence="6">SL10</strain>
    </source>
</reference>
<dbReference type="GO" id="GO:0016788">
    <property type="term" value="F:hydrolase activity, acting on ester bonds"/>
    <property type="evidence" value="ECO:0007669"/>
    <property type="project" value="InterPro"/>
</dbReference>
<dbReference type="Pfam" id="PF00657">
    <property type="entry name" value="Lipase_GDSL"/>
    <property type="match status" value="2"/>
</dbReference>
<keyword evidence="5" id="KW-1133">Transmembrane helix</keyword>
<protein>
    <submittedName>
        <fullName evidence="6">Uncharacterized protein</fullName>
    </submittedName>
</protein>
<dbReference type="EnsemblPlants" id="ONIVA05G04510.1">
    <property type="protein sequence ID" value="ONIVA05G04510.1"/>
    <property type="gene ID" value="ONIVA05G04510"/>
</dbReference>
<dbReference type="SUPFAM" id="SSF52266">
    <property type="entry name" value="SGNH hydrolase"/>
    <property type="match status" value="2"/>
</dbReference>
<evidence type="ECO:0000256" key="4">
    <source>
        <dbReference type="ARBA" id="ARBA00023180"/>
    </source>
</evidence>
<feature type="transmembrane region" description="Helical" evidence="5">
    <location>
        <begin position="30"/>
        <end position="49"/>
    </location>
</feature>
<dbReference type="Proteomes" id="UP000006591">
    <property type="component" value="Chromosome 5"/>
</dbReference>
<proteinExistence type="inferred from homology"/>